<proteinExistence type="predicted"/>
<feature type="region of interest" description="Disordered" evidence="1">
    <location>
        <begin position="135"/>
        <end position="186"/>
    </location>
</feature>
<evidence type="ECO:0000256" key="1">
    <source>
        <dbReference type="SAM" id="MobiDB-lite"/>
    </source>
</evidence>
<evidence type="ECO:0000313" key="3">
    <source>
        <dbReference type="EMBL" id="CAD8971364.1"/>
    </source>
</evidence>
<gene>
    <name evidence="3" type="ORF">HAND00432_LOCUS22364</name>
    <name evidence="4" type="ORF">HAND00432_LOCUS22365</name>
</gene>
<dbReference type="EMBL" id="HBFX01037154">
    <property type="protein sequence ID" value="CAD8971365.1"/>
    <property type="molecule type" value="Transcribed_RNA"/>
</dbReference>
<feature type="transmembrane region" description="Helical" evidence="2">
    <location>
        <begin position="95"/>
        <end position="117"/>
    </location>
</feature>
<keyword evidence="2" id="KW-0472">Membrane</keyword>
<dbReference type="AlphaFoldDB" id="A0A6U4ZK18"/>
<dbReference type="EMBL" id="HBFX01037153">
    <property type="protein sequence ID" value="CAD8971364.1"/>
    <property type="molecule type" value="Transcribed_RNA"/>
</dbReference>
<protein>
    <submittedName>
        <fullName evidence="4">Uncharacterized protein</fullName>
    </submittedName>
</protein>
<dbReference type="CDD" id="cd12087">
    <property type="entry name" value="TM_EGFR-like"/>
    <property type="match status" value="1"/>
</dbReference>
<name>A0A6U4ZK18_HEMAN</name>
<sequence>MQRRQLGTTHNVHWLHKGKNKWIYLCTDHTIDKTAGTVSTTLPKDVLENEDFNPTEESGTKHCHEDLVCDGSGGVIMVFKLDSEPLCVLEKTTGIAAGVGVAGFLCMVIAVVFVCLYRRIKRDKKTLTQGGAVNGAEMQPLYPSSRPTYSQLPADSQFQAFEQESGQDAMDFAPPPRRGQAEIGEV</sequence>
<keyword evidence="2" id="KW-0812">Transmembrane</keyword>
<organism evidence="4">
    <name type="scientific">Hemiselmis andersenii</name>
    <name type="common">Cryptophyte alga</name>
    <dbReference type="NCBI Taxonomy" id="464988"/>
    <lineage>
        <taxon>Eukaryota</taxon>
        <taxon>Cryptophyceae</taxon>
        <taxon>Cryptomonadales</taxon>
        <taxon>Hemiselmidaceae</taxon>
        <taxon>Hemiselmis</taxon>
    </lineage>
</organism>
<evidence type="ECO:0000256" key="2">
    <source>
        <dbReference type="SAM" id="Phobius"/>
    </source>
</evidence>
<keyword evidence="2" id="KW-1133">Transmembrane helix</keyword>
<reference evidence="4" key="1">
    <citation type="submission" date="2021-01" db="EMBL/GenBank/DDBJ databases">
        <authorList>
            <person name="Corre E."/>
            <person name="Pelletier E."/>
            <person name="Niang G."/>
            <person name="Scheremetjew M."/>
            <person name="Finn R."/>
            <person name="Kale V."/>
            <person name="Holt S."/>
            <person name="Cochrane G."/>
            <person name="Meng A."/>
            <person name="Brown T."/>
            <person name="Cohen L."/>
        </authorList>
    </citation>
    <scope>NUCLEOTIDE SEQUENCE</scope>
    <source>
        <strain evidence="4">CCMP644</strain>
    </source>
</reference>
<accession>A0A6U4ZK18</accession>
<feature type="compositionally biased region" description="Polar residues" evidence="1">
    <location>
        <begin position="145"/>
        <end position="166"/>
    </location>
</feature>
<evidence type="ECO:0000313" key="4">
    <source>
        <dbReference type="EMBL" id="CAD8971365.1"/>
    </source>
</evidence>